<dbReference type="AlphaFoldDB" id="A0A031LYN2"/>
<keyword evidence="3" id="KW-1185">Reference proteome</keyword>
<dbReference type="GO" id="GO:0008720">
    <property type="term" value="F:D-lactate dehydrogenase (NAD+) activity"/>
    <property type="evidence" value="ECO:0007669"/>
    <property type="project" value="TreeGrafter"/>
</dbReference>
<proteinExistence type="predicted"/>
<dbReference type="GO" id="GO:0004458">
    <property type="term" value="F:D-lactate dehydrogenase (cytochrome) activity"/>
    <property type="evidence" value="ECO:0007669"/>
    <property type="project" value="TreeGrafter"/>
</dbReference>
<comment type="caution">
    <text evidence="2">The sequence shown here is derived from an EMBL/GenBank/DDBJ whole genome shotgun (WGS) entry which is preliminary data.</text>
</comment>
<evidence type="ECO:0000259" key="1">
    <source>
        <dbReference type="PROSITE" id="PS51387"/>
    </source>
</evidence>
<name>A0A031LYN2_9CREN</name>
<feature type="domain" description="FAD-binding PCMH-type" evidence="1">
    <location>
        <begin position="37"/>
        <end position="197"/>
    </location>
</feature>
<evidence type="ECO:0000313" key="3">
    <source>
        <dbReference type="Proteomes" id="UP000024332"/>
    </source>
</evidence>
<dbReference type="Gene3D" id="3.30.465.10">
    <property type="match status" value="1"/>
</dbReference>
<dbReference type="PROSITE" id="PS51387">
    <property type="entry name" value="FAD_PCMH"/>
    <property type="match status" value="1"/>
</dbReference>
<dbReference type="GO" id="GO:0071949">
    <property type="term" value="F:FAD binding"/>
    <property type="evidence" value="ECO:0007669"/>
    <property type="project" value="InterPro"/>
</dbReference>
<dbReference type="InterPro" id="IPR006094">
    <property type="entry name" value="Oxid_FAD_bind_N"/>
</dbReference>
<evidence type="ECO:0000313" key="2">
    <source>
        <dbReference type="EMBL" id="EZQ12278.1"/>
    </source>
</evidence>
<dbReference type="STRING" id="1160895.CM19_00045"/>
<dbReference type="GO" id="GO:1903457">
    <property type="term" value="P:lactate catabolic process"/>
    <property type="evidence" value="ECO:0007669"/>
    <property type="project" value="TreeGrafter"/>
</dbReference>
<dbReference type="Proteomes" id="UP000024332">
    <property type="component" value="Unassembled WGS sequence"/>
</dbReference>
<dbReference type="PANTHER" id="PTHR11748">
    <property type="entry name" value="D-LACTATE DEHYDROGENASE"/>
    <property type="match status" value="1"/>
</dbReference>
<dbReference type="InterPro" id="IPR016166">
    <property type="entry name" value="FAD-bd_PCMH"/>
</dbReference>
<organism evidence="2 3">
    <name type="scientific">Candidatus Acidianus copahuensis</name>
    <dbReference type="NCBI Taxonomy" id="1160895"/>
    <lineage>
        <taxon>Archaea</taxon>
        <taxon>Thermoproteota</taxon>
        <taxon>Thermoprotei</taxon>
        <taxon>Sulfolobales</taxon>
        <taxon>Sulfolobaceae</taxon>
        <taxon>Acidianus</taxon>
    </lineage>
</organism>
<protein>
    <recommendedName>
        <fullName evidence="1">FAD-binding PCMH-type domain-containing protein</fullName>
    </recommendedName>
</protein>
<gene>
    <name evidence="2" type="ORF">CM19_00045</name>
</gene>
<dbReference type="InterPro" id="IPR036318">
    <property type="entry name" value="FAD-bd_PCMH-like_sf"/>
</dbReference>
<sequence length="378" mass="42602">MEILSELVKRFRTGIDYNTREKYSYDWGALSPQILKHRKLPDAVVWLDNKEEVKEFIELQSDYHFRIVERGRGTNTLGGAMPVKDESIVVLPTMSDFKIEGGVLSASPGTEFSQLDLSLIPVYPTSYATATIGGYVGGGSLGIGSLKYGAMWDNITKVEVITPKGDFLLEGEDVKKVAQSAGTVGIITRIWMKLVKKEEVKIKEFKVSTLKEAIDVALNNVDEAEMITIRNNKMASEISSLKGEDTNWGKWNVFIGSRDEGKEISSKDIVTTFAGSYFTLVNREKTSYMSIDLDVYSLESLEGSDYMVECDFARSSGRLFSHTYILGYTEEPKIDGKTFNLHSFRINDRVEEDRLKKIVEFKRTVDPEDYMNPGKLVF</sequence>
<dbReference type="OrthoDB" id="43828at2157"/>
<dbReference type="SUPFAM" id="SSF56176">
    <property type="entry name" value="FAD-binding/transporter-associated domain-like"/>
    <property type="match status" value="1"/>
</dbReference>
<dbReference type="RefSeq" id="WP_048098422.1">
    <property type="nucleotide sequence ID" value="NZ_JFZT01000001.1"/>
</dbReference>
<dbReference type="InterPro" id="IPR016169">
    <property type="entry name" value="FAD-bd_PCMH_sub2"/>
</dbReference>
<accession>A0A031LYN2</accession>
<dbReference type="Pfam" id="PF01565">
    <property type="entry name" value="FAD_binding_4"/>
    <property type="match status" value="1"/>
</dbReference>
<dbReference type="PANTHER" id="PTHR11748:SF118">
    <property type="entry name" value="ALKYLDIHYDROXYACETONEPHOSPHATE SYNTHASE (PRECURSOR)"/>
    <property type="match status" value="1"/>
</dbReference>
<dbReference type="EMBL" id="JFZT01000001">
    <property type="protein sequence ID" value="EZQ12278.1"/>
    <property type="molecule type" value="Genomic_DNA"/>
</dbReference>
<reference evidence="2 3" key="1">
    <citation type="submission" date="2014-03" db="EMBL/GenBank/DDBJ databases">
        <title>Draft genome sequence of the novel thermoacidophilic archaea Acidianus copahuensis ALE1 strain, isolated from Copahue volcanic area in Neuquen Argentina.</title>
        <authorList>
            <person name="Urbieta M.S."/>
            <person name="Rascovan N."/>
            <person name="Castro C."/>
            <person name="Revale S."/>
            <person name="Giaveno M.A."/>
            <person name="Vazquez M.P."/>
            <person name="Donati E.R."/>
        </authorList>
    </citation>
    <scope>NUCLEOTIDE SEQUENCE [LARGE SCALE GENOMIC DNA]</scope>
    <source>
        <strain evidence="2 3">ALE1</strain>
    </source>
</reference>